<gene>
    <name evidence="7" type="ORF">J4215_04880</name>
</gene>
<keyword evidence="4" id="KW-0378">Hydrolase</keyword>
<proteinExistence type="inferred from homology"/>
<reference evidence="7" key="1">
    <citation type="submission" date="2021-03" db="EMBL/GenBank/DDBJ databases">
        <authorList>
            <person name="Jaffe A."/>
        </authorList>
    </citation>
    <scope>NUCLEOTIDE SEQUENCE</scope>
    <source>
        <strain evidence="7">RIFCSPLOWO2_01_FULL_AR10_48_17</strain>
    </source>
</reference>
<dbReference type="InterPro" id="IPR024746">
    <property type="entry name" value="Glyco_hydro_100"/>
</dbReference>
<comment type="catalytic activity">
    <reaction evidence="1">
        <text>Hydrolysis of terminal non-reducing beta-D-fructofuranoside residues in beta-D-fructofuranosides.</text>
        <dbReference type="EC" id="3.2.1.26"/>
    </reaction>
</comment>
<comment type="caution">
    <text evidence="7">The sequence shown here is derived from an EMBL/GenBank/DDBJ whole genome shotgun (WGS) entry which is preliminary data.</text>
</comment>
<evidence type="ECO:0000256" key="4">
    <source>
        <dbReference type="ARBA" id="ARBA00022801"/>
    </source>
</evidence>
<dbReference type="PANTHER" id="PTHR31916">
    <property type="match status" value="1"/>
</dbReference>
<dbReference type="AlphaFoldDB" id="A0A8T4L5K2"/>
<evidence type="ECO:0000256" key="1">
    <source>
        <dbReference type="ARBA" id="ARBA00000094"/>
    </source>
</evidence>
<dbReference type="Pfam" id="PF12899">
    <property type="entry name" value="Glyco_hydro_100"/>
    <property type="match status" value="1"/>
</dbReference>
<dbReference type="InterPro" id="IPR008928">
    <property type="entry name" value="6-hairpin_glycosidase_sf"/>
</dbReference>
<evidence type="ECO:0000256" key="3">
    <source>
        <dbReference type="ARBA" id="ARBA00012758"/>
    </source>
</evidence>
<dbReference type="InterPro" id="IPR012341">
    <property type="entry name" value="6hp_glycosidase-like_sf"/>
</dbReference>
<keyword evidence="6" id="KW-0326">Glycosidase</keyword>
<dbReference type="GO" id="GO:0004575">
    <property type="term" value="F:sucrose alpha-glucosidase activity"/>
    <property type="evidence" value="ECO:0007669"/>
    <property type="project" value="TreeGrafter"/>
</dbReference>
<dbReference type="Proteomes" id="UP000675968">
    <property type="component" value="Unassembled WGS sequence"/>
</dbReference>
<accession>A0A8T4L5K2</accession>
<name>A0A8T4L5K2_9ARCH</name>
<evidence type="ECO:0000256" key="5">
    <source>
        <dbReference type="ARBA" id="ARBA00023277"/>
    </source>
</evidence>
<evidence type="ECO:0000256" key="2">
    <source>
        <dbReference type="ARBA" id="ARBA00007671"/>
    </source>
</evidence>
<dbReference type="PANTHER" id="PTHR31916:SF59">
    <property type="entry name" value="CYTOSOLIC INVERTASE 1"/>
    <property type="match status" value="1"/>
</dbReference>
<keyword evidence="5" id="KW-0119">Carbohydrate metabolism</keyword>
<reference evidence="7" key="2">
    <citation type="submission" date="2021-05" db="EMBL/GenBank/DDBJ databases">
        <title>Protein family content uncovers lineage relationships and bacterial pathway maintenance mechanisms in DPANN archaea.</title>
        <authorList>
            <person name="Castelle C.J."/>
            <person name="Meheust R."/>
            <person name="Jaffe A.L."/>
            <person name="Seitz K."/>
            <person name="Gong X."/>
            <person name="Baker B.J."/>
            <person name="Banfield J.F."/>
        </authorList>
    </citation>
    <scope>NUCLEOTIDE SEQUENCE</scope>
    <source>
        <strain evidence="7">RIFCSPLOWO2_01_FULL_AR10_48_17</strain>
    </source>
</reference>
<protein>
    <recommendedName>
        <fullName evidence="3">beta-fructofuranosidase</fullName>
        <ecNumber evidence="3">3.2.1.26</ecNumber>
    </recommendedName>
</protein>
<evidence type="ECO:0000313" key="7">
    <source>
        <dbReference type="EMBL" id="MBS3061887.1"/>
    </source>
</evidence>
<evidence type="ECO:0000313" key="8">
    <source>
        <dbReference type="Proteomes" id="UP000675968"/>
    </source>
</evidence>
<dbReference type="GO" id="GO:0005987">
    <property type="term" value="P:sucrose catabolic process"/>
    <property type="evidence" value="ECO:0007669"/>
    <property type="project" value="TreeGrafter"/>
</dbReference>
<dbReference type="SUPFAM" id="SSF48208">
    <property type="entry name" value="Six-hairpin glycosidases"/>
    <property type="match status" value="1"/>
</dbReference>
<evidence type="ECO:0000256" key="6">
    <source>
        <dbReference type="ARBA" id="ARBA00023295"/>
    </source>
</evidence>
<dbReference type="EMBL" id="JAGVWC010000011">
    <property type="protein sequence ID" value="MBS3061887.1"/>
    <property type="molecule type" value="Genomic_DNA"/>
</dbReference>
<organism evidence="7 8">
    <name type="scientific">Candidatus Iainarchaeum sp</name>
    <dbReference type="NCBI Taxonomy" id="3101447"/>
    <lineage>
        <taxon>Archaea</taxon>
        <taxon>Candidatus Iainarchaeota</taxon>
        <taxon>Candidatus Iainarchaeia</taxon>
        <taxon>Candidatus Iainarchaeales</taxon>
        <taxon>Candidatus Iainarchaeaceae</taxon>
        <taxon>Candidatus Iainarchaeum</taxon>
    </lineage>
</organism>
<sequence>MAANLSVPELIALDVIASCATSNGLFASAPPDGYTMVFSRDAMITLLGAFSYRHPLVDQQFEKSLVTLGLHQAPSGQIPNAVDLFDPKRKKEVSFATIDSTLWWLIGLKTYCHARKKTAFFKRFSKQVENAFHWLLCQDTGEDGMPEQHPTSDWQDAFPHKYGHTINTQALYFHALNLYGRKKQAQQVSDAVNGKLRPDWSLWDDELGYYRPWRWKSHDQFHETENWFDTTGNLLAILFDLASPRQAELILSYIEQHHINAPFPIRVIFPAITPRTHAWQDYYKSSAAGKPFHYLNGGIWPFVGGLYVTALVKLRRFAEAERELHLLEKSNLLNPNQPFPEWIHPYTQETFGVQQAWSAGTYLLAKKSVETKKPLF</sequence>
<comment type="similarity">
    <text evidence="2">Belongs to the glycosyl hydrolase 100 family.</text>
</comment>
<dbReference type="Gene3D" id="1.50.10.10">
    <property type="match status" value="1"/>
</dbReference>
<dbReference type="GO" id="GO:0033926">
    <property type="term" value="F:endo-alpha-N-acetylgalactosaminidase activity"/>
    <property type="evidence" value="ECO:0007669"/>
    <property type="project" value="InterPro"/>
</dbReference>
<dbReference type="EC" id="3.2.1.26" evidence="3"/>